<dbReference type="InterPro" id="IPR056279">
    <property type="entry name" value="Aip3p_Bud6_N"/>
</dbReference>
<evidence type="ECO:0000256" key="1">
    <source>
        <dbReference type="ARBA" id="ARBA00023054"/>
    </source>
</evidence>
<organism evidence="4 5">
    <name type="scientific">Aulographum hederae CBS 113979</name>
    <dbReference type="NCBI Taxonomy" id="1176131"/>
    <lineage>
        <taxon>Eukaryota</taxon>
        <taxon>Fungi</taxon>
        <taxon>Dikarya</taxon>
        <taxon>Ascomycota</taxon>
        <taxon>Pezizomycotina</taxon>
        <taxon>Dothideomycetes</taxon>
        <taxon>Pleosporomycetidae</taxon>
        <taxon>Aulographales</taxon>
        <taxon>Aulographaceae</taxon>
    </lineage>
</organism>
<dbReference type="GO" id="GO:0005519">
    <property type="term" value="F:cytoskeletal regulatory protein binding"/>
    <property type="evidence" value="ECO:0007669"/>
    <property type="project" value="InterPro"/>
</dbReference>
<feature type="region of interest" description="Disordered" evidence="2">
    <location>
        <begin position="119"/>
        <end position="465"/>
    </location>
</feature>
<dbReference type="GO" id="GO:0030010">
    <property type="term" value="P:establishment of cell polarity"/>
    <property type="evidence" value="ECO:0007669"/>
    <property type="project" value="TreeGrafter"/>
</dbReference>
<feature type="domain" description="Actin interacting protein 3 C-terminal" evidence="3">
    <location>
        <begin position="472"/>
        <end position="917"/>
    </location>
</feature>
<dbReference type="EMBL" id="ML977150">
    <property type="protein sequence ID" value="KAF1988035.1"/>
    <property type="molecule type" value="Genomic_DNA"/>
</dbReference>
<dbReference type="Gene3D" id="1.20.58.1540">
    <property type="entry name" value="Actin interacting protein 3, C-terminal domain"/>
    <property type="match status" value="1"/>
</dbReference>
<feature type="region of interest" description="Disordered" evidence="2">
    <location>
        <begin position="603"/>
        <end position="622"/>
    </location>
</feature>
<evidence type="ECO:0000313" key="5">
    <source>
        <dbReference type="Proteomes" id="UP000800041"/>
    </source>
</evidence>
<feature type="compositionally biased region" description="Gly residues" evidence="2">
    <location>
        <begin position="950"/>
        <end position="959"/>
    </location>
</feature>
<feature type="compositionally biased region" description="Polar residues" evidence="2">
    <location>
        <begin position="325"/>
        <end position="340"/>
    </location>
</feature>
<feature type="compositionally biased region" description="Low complexity" evidence="2">
    <location>
        <begin position="607"/>
        <end position="618"/>
    </location>
</feature>
<dbReference type="GO" id="GO:0005737">
    <property type="term" value="C:cytoplasm"/>
    <property type="evidence" value="ECO:0007669"/>
    <property type="project" value="TreeGrafter"/>
</dbReference>
<dbReference type="Pfam" id="PF23153">
    <property type="entry name" value="Aip3p_Bud6_N"/>
    <property type="match status" value="1"/>
</dbReference>
<feature type="compositionally biased region" description="Polar residues" evidence="2">
    <location>
        <begin position="818"/>
        <end position="827"/>
    </location>
</feature>
<dbReference type="GO" id="GO:0051286">
    <property type="term" value="C:cell tip"/>
    <property type="evidence" value="ECO:0007669"/>
    <property type="project" value="TreeGrafter"/>
</dbReference>
<protein>
    <submittedName>
        <fullName evidence="4">AIP3-domain-containing protein</fullName>
    </submittedName>
</protein>
<feature type="compositionally biased region" description="Low complexity" evidence="2">
    <location>
        <begin position="940"/>
        <end position="949"/>
    </location>
</feature>
<dbReference type="PANTHER" id="PTHR22741">
    <property type="entry name" value="P140CAP/SNIP-RELATED"/>
    <property type="match status" value="1"/>
</dbReference>
<keyword evidence="5" id="KW-1185">Reference proteome</keyword>
<reference evidence="4" key="1">
    <citation type="journal article" date="2020" name="Stud. Mycol.">
        <title>101 Dothideomycetes genomes: a test case for predicting lifestyles and emergence of pathogens.</title>
        <authorList>
            <person name="Haridas S."/>
            <person name="Albert R."/>
            <person name="Binder M."/>
            <person name="Bloem J."/>
            <person name="Labutti K."/>
            <person name="Salamov A."/>
            <person name="Andreopoulos B."/>
            <person name="Baker S."/>
            <person name="Barry K."/>
            <person name="Bills G."/>
            <person name="Bluhm B."/>
            <person name="Cannon C."/>
            <person name="Castanera R."/>
            <person name="Culley D."/>
            <person name="Daum C."/>
            <person name="Ezra D."/>
            <person name="Gonzalez J."/>
            <person name="Henrissat B."/>
            <person name="Kuo A."/>
            <person name="Liang C."/>
            <person name="Lipzen A."/>
            <person name="Lutzoni F."/>
            <person name="Magnuson J."/>
            <person name="Mondo S."/>
            <person name="Nolan M."/>
            <person name="Ohm R."/>
            <person name="Pangilinan J."/>
            <person name="Park H.-J."/>
            <person name="Ramirez L."/>
            <person name="Alfaro M."/>
            <person name="Sun H."/>
            <person name="Tritt A."/>
            <person name="Yoshinaga Y."/>
            <person name="Zwiers L.-H."/>
            <person name="Turgeon B."/>
            <person name="Goodwin S."/>
            <person name="Spatafora J."/>
            <person name="Crous P."/>
            <person name="Grigoriev I."/>
        </authorList>
    </citation>
    <scope>NUCLEOTIDE SEQUENCE</scope>
    <source>
        <strain evidence="4">CBS 113979</strain>
    </source>
</reference>
<feature type="compositionally biased region" description="Polar residues" evidence="2">
    <location>
        <begin position="197"/>
        <end position="211"/>
    </location>
</feature>
<dbReference type="Pfam" id="PF03915">
    <property type="entry name" value="AIP3"/>
    <property type="match status" value="1"/>
</dbReference>
<accession>A0A6G1H4F5</accession>
<dbReference type="PANTHER" id="PTHR22741:SF10">
    <property type="entry name" value="COILED-COIL DOMAIN-CONTAINING PROTEIN CG32809"/>
    <property type="match status" value="1"/>
</dbReference>
<dbReference type="SMART" id="SM00806">
    <property type="entry name" value="AIP3"/>
    <property type="match status" value="1"/>
</dbReference>
<keyword evidence="1" id="KW-0175">Coiled coil</keyword>
<dbReference type="InterPro" id="IPR005613">
    <property type="entry name" value="AIP3_C"/>
</dbReference>
<feature type="compositionally biased region" description="Polar residues" evidence="2">
    <location>
        <begin position="128"/>
        <end position="140"/>
    </location>
</feature>
<proteinExistence type="predicted"/>
<dbReference type="OrthoDB" id="783096at2759"/>
<name>A0A6G1H4F5_9PEZI</name>
<sequence length="995" mass="108854">MSQLQPQQQLSQIEKSVTHLLVATKQLLETLTLWSRGNASENEVSDVYVRLGYEFNIACRAFNAINVETSDLGPVPDLLRNILEETLSQTASQGALDQYLPRIRDIIINLLQGLKRKQAKLKQRKDVASSTRSGSSTALNPSEPDLNDPTRQSSTSARSSRRQESNDSTGGDGPDLPPRTSSVSNGRVTPSRHESATRNQNTRTANRETTQSDGSSISSSTAQNLPVIAPYPQEDTMPTAAPAPPPYVAPAEYSNPPPPPPPKAQDALLQLQRGGDLERRASRRFSTYQINKQLGGAGSGILPLPPSQNSPLPNRGRDARDSMNAVRTRSSVMHSRQRSAQPRAGFDPSPTRNNPNVSRISEEGSRSRSQSTKSLAEDGGEMDAMKPAELDAGTIPESPEKPVVGATVSGPMEEPAISEPYENGDTPTQPTPQQDVLPTRSPSRKTKAPSPTNYPQFVPEDSPQPGKEITLFLQYKSRIKKFVLEDGYNDLSVARLQLAFIEKFAWNTHSNGIDLPEIYIQDPVSGVRHELEDLNDIKDRSVLVLNIEALDEVKKHIDDGIGGLRSVMETIKTSIEDQGSALQRVQQGQQSAARDLAGIAAAPPPVASSRVSGLSGSSTPLRPKDAAAQLRDVQNLRRDLAVMRQTYSSFVSDIQASMSTIRTKAASVKSVALKTELPELEGDSGRAYVNAGKSSLQEDSGKIVDKVDDVQDAIEDLRKDVVTRGVRPLPRQLETVGKDLAAATADVKRMKEFMKREKPLWSKIWEQELQTVCDDRDLFTNSEELLIDLEKDLEEASSTFTLVEQATKQQMSEKDRNSASGQRSTSKTLHNALALDQAADPRKAKDDMLGQVKALEVKTEDRLEAIARAERARQKELESRKDGELFKRELGSFVEEGKLKKSGGVEEVERIRKLREERSRREVWERQNARAQARAEKEAIAAAAPVNEGEAGGEAGGENGLEVPPREEDSNSPEPVFVEAKEKVDGEGGAADAPT</sequence>
<dbReference type="Proteomes" id="UP000800041">
    <property type="component" value="Unassembled WGS sequence"/>
</dbReference>
<dbReference type="InterPro" id="IPR051825">
    <property type="entry name" value="SRCIN1"/>
</dbReference>
<evidence type="ECO:0000313" key="4">
    <source>
        <dbReference type="EMBL" id="KAF1988035.1"/>
    </source>
</evidence>
<gene>
    <name evidence="4" type="ORF">K402DRAFT_329447</name>
</gene>
<evidence type="ECO:0000256" key="2">
    <source>
        <dbReference type="SAM" id="MobiDB-lite"/>
    </source>
</evidence>
<dbReference type="InterPro" id="IPR022782">
    <property type="entry name" value="AIP3-like_C"/>
</dbReference>
<feature type="region of interest" description="Disordered" evidence="2">
    <location>
        <begin position="804"/>
        <end position="827"/>
    </location>
</feature>
<feature type="compositionally biased region" description="Polar residues" evidence="2">
    <location>
        <begin position="179"/>
        <end position="188"/>
    </location>
</feature>
<feature type="compositionally biased region" description="Polar residues" evidence="2">
    <location>
        <begin position="425"/>
        <end position="436"/>
    </location>
</feature>
<feature type="region of interest" description="Disordered" evidence="2">
    <location>
        <begin position="935"/>
        <end position="995"/>
    </location>
</feature>
<dbReference type="AlphaFoldDB" id="A0A6G1H4F5"/>
<evidence type="ECO:0000259" key="3">
    <source>
        <dbReference type="SMART" id="SM00806"/>
    </source>
</evidence>